<sequence>MIHPRLNVLPPAQRSLWPMLRNTQMLGFVLYGGTAVALRCGHRASVDFDFFSDRPLNREALQQALPFLRNTSIIQEEPQTLSMLVGDSAGDRIKLSFFGAMTYGRVGQPDYTDDGVIQIASLDDLMATKLKVMLQRIESKDYRDVAAMLGAGASLARGLAAAQVLYGPAFQPRASLQALVYFQGGDLQSLSQQDKQTLIAAVTNVNDLPVLQSVAPTLGLPPYSS</sequence>
<proteinExistence type="predicted"/>
<dbReference type="AlphaFoldDB" id="A0A0K2GJ99"/>
<gene>
    <name evidence="1" type="ORF">NITMOv2_4336</name>
</gene>
<organism evidence="1 2">
    <name type="scientific">Nitrospira moscoviensis</name>
    <dbReference type="NCBI Taxonomy" id="42253"/>
    <lineage>
        <taxon>Bacteria</taxon>
        <taxon>Pseudomonadati</taxon>
        <taxon>Nitrospirota</taxon>
        <taxon>Nitrospiria</taxon>
        <taxon>Nitrospirales</taxon>
        <taxon>Nitrospiraceae</taxon>
        <taxon>Nitrospira</taxon>
    </lineage>
</organism>
<dbReference type="Proteomes" id="UP000069205">
    <property type="component" value="Chromosome"/>
</dbReference>
<keyword evidence="2" id="KW-1185">Reference proteome</keyword>
<dbReference type="EMBL" id="CP011801">
    <property type="protein sequence ID" value="ALA60712.1"/>
    <property type="molecule type" value="Genomic_DNA"/>
</dbReference>
<dbReference type="OrthoDB" id="195555at2"/>
<evidence type="ECO:0008006" key="3">
    <source>
        <dbReference type="Google" id="ProtNLM"/>
    </source>
</evidence>
<name>A0A0K2GJ99_NITMO</name>
<evidence type="ECO:0000313" key="1">
    <source>
        <dbReference type="EMBL" id="ALA60712.1"/>
    </source>
</evidence>
<dbReference type="KEGG" id="nmv:NITMOv2_4336"/>
<protein>
    <recommendedName>
        <fullName evidence="3">Nucleotidyl transferase AbiEii/AbiGii toxin family protein</fullName>
    </recommendedName>
</protein>
<dbReference type="Pfam" id="PF08843">
    <property type="entry name" value="AbiEii"/>
    <property type="match status" value="1"/>
</dbReference>
<dbReference type="RefSeq" id="WP_053381528.1">
    <property type="nucleotide sequence ID" value="NZ_CP011801.1"/>
</dbReference>
<dbReference type="PATRIC" id="fig|42253.5.peg.4281"/>
<dbReference type="STRING" id="42253.NITMOv2_4336"/>
<evidence type="ECO:0000313" key="2">
    <source>
        <dbReference type="Proteomes" id="UP000069205"/>
    </source>
</evidence>
<accession>A0A0K2GJ99</accession>
<reference evidence="1 2" key="1">
    <citation type="journal article" date="2015" name="Proc. Natl. Acad. Sci. U.S.A.">
        <title>Expanded metabolic versatility of ubiquitous nitrite-oxidizing bacteria from the genus Nitrospira.</title>
        <authorList>
            <person name="Koch H."/>
            <person name="Lucker S."/>
            <person name="Albertsen M."/>
            <person name="Kitzinger K."/>
            <person name="Herbold C."/>
            <person name="Spieck E."/>
            <person name="Nielsen P.H."/>
            <person name="Wagner M."/>
            <person name="Daims H."/>
        </authorList>
    </citation>
    <scope>NUCLEOTIDE SEQUENCE [LARGE SCALE GENOMIC DNA]</scope>
    <source>
        <strain evidence="1 2">NSP M-1</strain>
    </source>
</reference>
<dbReference type="InterPro" id="IPR014942">
    <property type="entry name" value="AbiEii"/>
</dbReference>